<dbReference type="SMART" id="SM00721">
    <property type="entry name" value="BAR"/>
    <property type="match status" value="1"/>
</dbReference>
<dbReference type="CDD" id="cd07599">
    <property type="entry name" value="BAR_Rvs167p"/>
    <property type="match status" value="1"/>
</dbReference>
<keyword evidence="1 2" id="KW-0728">SH3 domain</keyword>
<protein>
    <recommendedName>
        <fullName evidence="7">BAR domain-containing protein</fullName>
    </recommendedName>
</protein>
<feature type="compositionally biased region" description="Basic and acidic residues" evidence="3">
    <location>
        <begin position="310"/>
        <end position="323"/>
    </location>
</feature>
<dbReference type="GO" id="GO:0097320">
    <property type="term" value="P:plasma membrane tubulation"/>
    <property type="evidence" value="ECO:0007669"/>
    <property type="project" value="TreeGrafter"/>
</dbReference>
<dbReference type="InterPro" id="IPR046982">
    <property type="entry name" value="BIN3/RVS161-like"/>
</dbReference>
<dbReference type="InterPro" id="IPR036028">
    <property type="entry name" value="SH3-like_dom_sf"/>
</dbReference>
<proteinExistence type="predicted"/>
<dbReference type="EMBL" id="KY000270">
    <property type="protein sequence ID" value="ASF90219.1"/>
    <property type="molecule type" value="Genomic_DNA"/>
</dbReference>
<dbReference type="Pfam" id="PF00018">
    <property type="entry name" value="SH3_1"/>
    <property type="match status" value="1"/>
</dbReference>
<evidence type="ECO:0000256" key="1">
    <source>
        <dbReference type="ARBA" id="ARBA00022443"/>
    </source>
</evidence>
<dbReference type="GO" id="GO:0031097">
    <property type="term" value="C:medial cortex"/>
    <property type="evidence" value="ECO:0007669"/>
    <property type="project" value="TreeGrafter"/>
</dbReference>
<dbReference type="GO" id="GO:0051666">
    <property type="term" value="P:actin cortical patch localization"/>
    <property type="evidence" value="ECO:0007669"/>
    <property type="project" value="InterPro"/>
</dbReference>
<dbReference type="AlphaFoldDB" id="A0A2D0XHU0"/>
<dbReference type="SUPFAM" id="SSF50044">
    <property type="entry name" value="SH3-domain"/>
    <property type="match status" value="1"/>
</dbReference>
<accession>A0A2D0XHU0</accession>
<dbReference type="SMART" id="SM00326">
    <property type="entry name" value="SH3"/>
    <property type="match status" value="1"/>
</dbReference>
<dbReference type="FunFam" id="2.30.30.40:FF:000100">
    <property type="entry name" value="SH3 domain-containing YSC84-like protein 1"/>
    <property type="match status" value="1"/>
</dbReference>
<sequence>MKGITKAIKRTPHMLGSKVGFGTKSSDPEVDDLVRRFTIIEGATEKIVKDAAVFRDAVQAMLVAGAGFGHAFNQIFQPIGTEFAADMEKKHPESATTIANLSLYQGHMDDLRETLVPELELIDSRVIAPVKELIEIVKKTRKTLTKRDHKLTDYDRFNNSLTKLRDKKEKSLSDEKNLFKLEQDFEIADAEYSQYNNMLRTELPRFLELTTHFISPLFHSFYYMQLNVYYLMLDKLTQFADGKYDLVHGDAESCYLARQTGAAEAIEELTIGKRMVSTAKYIQTRRAASGSEAGGSGLGRSGSTTSYASSDRKTSYAPPDRKTSFVAPPAYAPPPASSASSSTGSIATKRPPPPPPIKPKPSNIPPAEYVTALYDFAAVADGDLDFKVGDRIMVVERSQSAEDWWTGKINGKTGVFPGNYVQLQ</sequence>
<dbReference type="InterPro" id="IPR004148">
    <property type="entry name" value="BAR_dom"/>
</dbReference>
<evidence type="ECO:0000313" key="6">
    <source>
        <dbReference type="EMBL" id="ASF90219.1"/>
    </source>
</evidence>
<dbReference type="GO" id="GO:0043332">
    <property type="term" value="C:mating projection tip"/>
    <property type="evidence" value="ECO:0007669"/>
    <property type="project" value="TreeGrafter"/>
</dbReference>
<dbReference type="GO" id="GO:1990528">
    <property type="term" value="C:Rvs161p-Rvs167p complex"/>
    <property type="evidence" value="ECO:0007669"/>
    <property type="project" value="TreeGrafter"/>
</dbReference>
<evidence type="ECO:0000259" key="5">
    <source>
        <dbReference type="PROSITE" id="PS51021"/>
    </source>
</evidence>
<dbReference type="PANTHER" id="PTHR47174">
    <property type="entry name" value="BRIDGING INTEGRATOR 3"/>
    <property type="match status" value="1"/>
</dbReference>
<feature type="domain" description="SH3" evidence="4">
    <location>
        <begin position="365"/>
        <end position="424"/>
    </location>
</feature>
<organism evidence="6">
    <name type="scientific">Bartheletia paradoxa</name>
    <dbReference type="NCBI Taxonomy" id="669517"/>
    <lineage>
        <taxon>Eukaryota</taxon>
        <taxon>Fungi</taxon>
        <taxon>Dikarya</taxon>
        <taxon>Basidiomycota</taxon>
        <taxon>Agaricomycotina</taxon>
        <taxon>Bartheletiomycetes</taxon>
        <taxon>Bartheletiales</taxon>
        <taxon>Bartheletiaceae</taxon>
        <taxon>Bartheletia</taxon>
    </lineage>
</organism>
<evidence type="ECO:0000259" key="4">
    <source>
        <dbReference type="PROSITE" id="PS50002"/>
    </source>
</evidence>
<dbReference type="InterPro" id="IPR001452">
    <property type="entry name" value="SH3_domain"/>
</dbReference>
<dbReference type="Pfam" id="PF03114">
    <property type="entry name" value="BAR"/>
    <property type="match status" value="1"/>
</dbReference>
<dbReference type="GO" id="GO:0006897">
    <property type="term" value="P:endocytosis"/>
    <property type="evidence" value="ECO:0007669"/>
    <property type="project" value="InterPro"/>
</dbReference>
<dbReference type="GO" id="GO:0008289">
    <property type="term" value="F:lipid binding"/>
    <property type="evidence" value="ECO:0007669"/>
    <property type="project" value="TreeGrafter"/>
</dbReference>
<name>A0A2D0XHU0_9BASI</name>
<evidence type="ECO:0000256" key="3">
    <source>
        <dbReference type="SAM" id="MobiDB-lite"/>
    </source>
</evidence>
<feature type="compositionally biased region" description="Pro residues" evidence="3">
    <location>
        <begin position="350"/>
        <end position="363"/>
    </location>
</feature>
<dbReference type="InterPro" id="IPR027267">
    <property type="entry name" value="AH/BAR_dom_sf"/>
</dbReference>
<dbReference type="PROSITE" id="PS50002">
    <property type="entry name" value="SH3"/>
    <property type="match status" value="1"/>
</dbReference>
<dbReference type="Gene3D" id="1.20.1270.60">
    <property type="entry name" value="Arfaptin homology (AH) domain/BAR domain"/>
    <property type="match status" value="1"/>
</dbReference>
<feature type="region of interest" description="Disordered" evidence="3">
    <location>
        <begin position="289"/>
        <end position="363"/>
    </location>
</feature>
<dbReference type="PRINTS" id="PR00452">
    <property type="entry name" value="SH3DOMAIN"/>
</dbReference>
<gene>
    <name evidence="6" type="ORF">SPAR03152</name>
</gene>
<dbReference type="PANTHER" id="PTHR47174:SF1">
    <property type="entry name" value="REDUCED VIABILITY UPON STARVATION PROTEIN 167"/>
    <property type="match status" value="1"/>
</dbReference>
<evidence type="ECO:0008006" key="7">
    <source>
        <dbReference type="Google" id="ProtNLM"/>
    </source>
</evidence>
<dbReference type="GO" id="GO:0030479">
    <property type="term" value="C:actin cortical patch"/>
    <property type="evidence" value="ECO:0007669"/>
    <property type="project" value="TreeGrafter"/>
</dbReference>
<reference evidence="6" key="1">
    <citation type="submission" date="2016-10" db="EMBL/GenBank/DDBJ databases">
        <title>Phylogenomic data for the living fossil Bartheletia paradoxa suggests that the early evolutionary history of major basidiomycete lineages might not be bifurcate.</title>
        <authorList>
            <person name="Mishra B."/>
            <person name="Choi Y.-J."/>
            <person name="Bauer R."/>
            <person name="Thines M."/>
        </authorList>
    </citation>
    <scope>NUCLEOTIDE SEQUENCE</scope>
</reference>
<evidence type="ECO:0000256" key="2">
    <source>
        <dbReference type="PROSITE-ProRule" id="PRU00192"/>
    </source>
</evidence>
<feature type="domain" description="BAR" evidence="5">
    <location>
        <begin position="15"/>
        <end position="249"/>
    </location>
</feature>
<dbReference type="PROSITE" id="PS51021">
    <property type="entry name" value="BAR"/>
    <property type="match status" value="1"/>
</dbReference>
<dbReference type="SUPFAM" id="SSF103657">
    <property type="entry name" value="BAR/IMD domain-like"/>
    <property type="match status" value="1"/>
</dbReference>
<dbReference type="Gene3D" id="2.30.30.40">
    <property type="entry name" value="SH3 Domains"/>
    <property type="match status" value="1"/>
</dbReference>